<reference evidence="7" key="3">
    <citation type="submission" date="2025-08" db="UniProtKB">
        <authorList>
            <consortium name="Ensembl"/>
        </authorList>
    </citation>
    <scope>IDENTIFICATION</scope>
</reference>
<dbReference type="InParanoid" id="A0A3P9AJ60"/>
<dbReference type="CTD" id="101886109"/>
<dbReference type="GO" id="GO:0005886">
    <property type="term" value="C:plasma membrane"/>
    <property type="evidence" value="ECO:0007669"/>
    <property type="project" value="TreeGrafter"/>
</dbReference>
<keyword evidence="2 3" id="KW-0067">ATP-binding</keyword>
<dbReference type="Pfam" id="PF07714">
    <property type="entry name" value="PK_Tyr_Ser-Thr"/>
    <property type="match status" value="1"/>
</dbReference>
<dbReference type="SUPFAM" id="SSF56112">
    <property type="entry name" value="Protein kinase-like (PK-like)"/>
    <property type="match status" value="1"/>
</dbReference>
<dbReference type="Bgee" id="ENSELUG00000021912">
    <property type="expression patterns" value="Expressed in pharyngeal gill and 6 other cell types or tissues"/>
</dbReference>
<evidence type="ECO:0000256" key="1">
    <source>
        <dbReference type="ARBA" id="ARBA00022741"/>
    </source>
</evidence>
<dbReference type="GO" id="GO:0007169">
    <property type="term" value="P:cell surface receptor protein tyrosine kinase signaling pathway"/>
    <property type="evidence" value="ECO:0007669"/>
    <property type="project" value="TreeGrafter"/>
</dbReference>
<dbReference type="GO" id="GO:0005524">
    <property type="term" value="F:ATP binding"/>
    <property type="evidence" value="ECO:0007669"/>
    <property type="project" value="UniProtKB-KW"/>
</dbReference>
<protein>
    <recommendedName>
        <fullName evidence="6">Protein kinase domain-containing protein</fullName>
    </recommendedName>
</protein>
<dbReference type="PANTHER" id="PTHR24416">
    <property type="entry name" value="TYROSINE-PROTEIN KINASE RECEPTOR"/>
    <property type="match status" value="1"/>
</dbReference>
<organism evidence="7 8">
    <name type="scientific">Esox lucius</name>
    <name type="common">Northern pike</name>
    <dbReference type="NCBI Taxonomy" id="8010"/>
    <lineage>
        <taxon>Eukaryota</taxon>
        <taxon>Metazoa</taxon>
        <taxon>Chordata</taxon>
        <taxon>Craniata</taxon>
        <taxon>Vertebrata</taxon>
        <taxon>Euteleostomi</taxon>
        <taxon>Actinopterygii</taxon>
        <taxon>Neopterygii</taxon>
        <taxon>Teleostei</taxon>
        <taxon>Protacanthopterygii</taxon>
        <taxon>Esociformes</taxon>
        <taxon>Esocidae</taxon>
        <taxon>Esox</taxon>
    </lineage>
</organism>
<dbReference type="GeneID" id="105025862"/>
<keyword evidence="5" id="KW-0812">Transmembrane</keyword>
<dbReference type="InterPro" id="IPR011009">
    <property type="entry name" value="Kinase-like_dom_sf"/>
</dbReference>
<keyword evidence="5" id="KW-1133">Transmembrane helix</keyword>
<evidence type="ECO:0000256" key="4">
    <source>
        <dbReference type="SAM" id="MobiDB-lite"/>
    </source>
</evidence>
<dbReference type="InterPro" id="IPR001245">
    <property type="entry name" value="Ser-Thr/Tyr_kinase_cat_dom"/>
</dbReference>
<keyword evidence="8" id="KW-1185">Reference proteome</keyword>
<name>A0A3P9AJ60_ESOLU</name>
<dbReference type="Proteomes" id="UP000265140">
    <property type="component" value="Chromosome 10"/>
</dbReference>
<dbReference type="RefSeq" id="XP_010895178.1">
    <property type="nucleotide sequence ID" value="XM_010896876.3"/>
</dbReference>
<dbReference type="Gene3D" id="1.10.510.10">
    <property type="entry name" value="Transferase(Phosphotransferase) domain 1"/>
    <property type="match status" value="1"/>
</dbReference>
<evidence type="ECO:0000313" key="7">
    <source>
        <dbReference type="Ensembl" id="ENSELUP00000041156.1"/>
    </source>
</evidence>
<dbReference type="STRING" id="8010.ENSELUP00000041156"/>
<dbReference type="OMA" id="ERHATRH"/>
<dbReference type="InterPro" id="IPR000719">
    <property type="entry name" value="Prot_kinase_dom"/>
</dbReference>
<feature type="region of interest" description="Disordered" evidence="4">
    <location>
        <begin position="56"/>
        <end position="84"/>
    </location>
</feature>
<dbReference type="PRINTS" id="PR00109">
    <property type="entry name" value="TYRKINASE"/>
</dbReference>
<dbReference type="KEGG" id="els:105025862"/>
<evidence type="ECO:0000256" key="2">
    <source>
        <dbReference type="ARBA" id="ARBA00022840"/>
    </source>
</evidence>
<dbReference type="FunCoup" id="A0A3P9AJ60">
    <property type="interactions" value="305"/>
</dbReference>
<feature type="domain" description="Protein kinase" evidence="6">
    <location>
        <begin position="132"/>
        <end position="411"/>
    </location>
</feature>
<dbReference type="AlphaFoldDB" id="A0A3P9AJ60"/>
<proteinExistence type="predicted"/>
<dbReference type="GeneTree" id="ENSGT00940000167696"/>
<sequence>MSSNANSSDECQPTDRICVITLHEQELIIVPVLFLAFFLVVMLIVLLLRYCPKRKDSKGPGVTRARPHGNGRSSRRTERQSARQNLQGIEAPVELNPLEHELPWSAPTRPDAQVTVAAEPRPLGTFNLVTPVPISFSVKANDAVTLYRARSNNRNVILRTLKEPENPSERQSFLGFASFLSELGPHPFLPGLLGVVSLRSPLIIVMEELEHRDLLGFLWRCRQGTDSEHPCDITEKQIFIMAGQVASALEYLHGRSCIHGNVGARSVLVGRGLTAKLWGLGPAYRRKTQAGSPRELEDFEMRKWQAPEVLGRRFVSQSSDIWSFGILLHEMVTLGDPPFPKIMASDLLQFLQRGKTLKRAANCSNSMYSIIKACGQFAPHERPAFAELIRKLQSGEKSASDKTVLRVHEPLDIEKYMREAGYGDAYNYAVL</sequence>
<evidence type="ECO:0000259" key="6">
    <source>
        <dbReference type="PROSITE" id="PS50011"/>
    </source>
</evidence>
<reference evidence="8" key="1">
    <citation type="journal article" date="2014" name="PLoS ONE">
        <title>The genome and linkage map of the northern pike (Esox lucius): conserved synteny revealed between the salmonid sister group and the Neoteleostei.</title>
        <authorList>
            <person name="Rondeau E.B."/>
            <person name="Minkley D.R."/>
            <person name="Leong J.S."/>
            <person name="Messmer A.M."/>
            <person name="Jantzen J.R."/>
            <person name="von Schalburg K.R."/>
            <person name="Lemon C."/>
            <person name="Bird N.H."/>
            <person name="Koop B.F."/>
        </authorList>
    </citation>
    <scope>NUCLEOTIDE SEQUENCE</scope>
</reference>
<dbReference type="GO" id="GO:0043235">
    <property type="term" value="C:receptor complex"/>
    <property type="evidence" value="ECO:0007669"/>
    <property type="project" value="TreeGrafter"/>
</dbReference>
<dbReference type="Ensembl" id="ENSELUT00000034095.3">
    <property type="protein sequence ID" value="ENSELUP00000041156.1"/>
    <property type="gene ID" value="ENSELUG00000021912.3"/>
</dbReference>
<dbReference type="GO" id="GO:0004714">
    <property type="term" value="F:transmembrane receptor protein tyrosine kinase activity"/>
    <property type="evidence" value="ECO:0007669"/>
    <property type="project" value="TreeGrafter"/>
</dbReference>
<dbReference type="InterPro" id="IPR050122">
    <property type="entry name" value="RTK"/>
</dbReference>
<evidence type="ECO:0000256" key="5">
    <source>
        <dbReference type="SAM" id="Phobius"/>
    </source>
</evidence>
<evidence type="ECO:0000313" key="8">
    <source>
        <dbReference type="Proteomes" id="UP000265140"/>
    </source>
</evidence>
<reference evidence="7" key="2">
    <citation type="submission" date="2020-02" db="EMBL/GenBank/DDBJ databases">
        <title>Esox lucius (northern pike) genome, fEsoLuc1, primary haplotype.</title>
        <authorList>
            <person name="Myers G."/>
            <person name="Karagic N."/>
            <person name="Meyer A."/>
            <person name="Pippel M."/>
            <person name="Reichard M."/>
            <person name="Winkler S."/>
            <person name="Tracey A."/>
            <person name="Sims Y."/>
            <person name="Howe K."/>
            <person name="Rhie A."/>
            <person name="Formenti G."/>
            <person name="Durbin R."/>
            <person name="Fedrigo O."/>
            <person name="Jarvis E.D."/>
        </authorList>
    </citation>
    <scope>NUCLEOTIDE SEQUENCE [LARGE SCALE GENOMIC DNA]</scope>
</reference>
<dbReference type="PROSITE" id="PS50011">
    <property type="entry name" value="PROTEIN_KINASE_DOM"/>
    <property type="match status" value="1"/>
</dbReference>
<keyword evidence="5" id="KW-0472">Membrane</keyword>
<reference evidence="7" key="4">
    <citation type="submission" date="2025-09" db="UniProtKB">
        <authorList>
            <consortium name="Ensembl"/>
        </authorList>
    </citation>
    <scope>IDENTIFICATION</scope>
</reference>
<keyword evidence="1 3" id="KW-0547">Nucleotide-binding</keyword>
<feature type="transmembrane region" description="Helical" evidence="5">
    <location>
        <begin position="28"/>
        <end position="48"/>
    </location>
</feature>
<dbReference type="OrthoDB" id="4062651at2759"/>
<evidence type="ECO:0000256" key="3">
    <source>
        <dbReference type="PIRSR" id="PIRSR000615-2"/>
    </source>
</evidence>
<accession>A0A3P9AJ60</accession>
<dbReference type="PANTHER" id="PTHR24416:SF631">
    <property type="entry name" value="SERINE_THREONINE_TYROSINE KINASE 1"/>
    <property type="match status" value="1"/>
</dbReference>
<feature type="binding site" evidence="3">
    <location>
        <position position="265"/>
    </location>
    <ligand>
        <name>ATP</name>
        <dbReference type="ChEBI" id="CHEBI:30616"/>
    </ligand>
</feature>